<sequence>WLTVGPDLSSSNFSSETYNSYFNSSPTEYLVGDTPEIENLRPKSPKAKNKGDGGKGRGGMGPGGPAWANRGMRGIGGRGIGGRGGLTRGIGFSIRGNRGLSRGGFPTR</sequence>
<comment type="caution">
    <text evidence="2">The sequence shown here is derived from an EMBL/GenBank/DDBJ whole genome shotgun (WGS) entry which is preliminary data.</text>
</comment>
<accession>A0A6S7KHC1</accession>
<dbReference type="Proteomes" id="UP001152795">
    <property type="component" value="Unassembled WGS sequence"/>
</dbReference>
<organism evidence="2 3">
    <name type="scientific">Paramuricea clavata</name>
    <name type="common">Red gorgonian</name>
    <name type="synonym">Violescent sea-whip</name>
    <dbReference type="NCBI Taxonomy" id="317549"/>
    <lineage>
        <taxon>Eukaryota</taxon>
        <taxon>Metazoa</taxon>
        <taxon>Cnidaria</taxon>
        <taxon>Anthozoa</taxon>
        <taxon>Octocorallia</taxon>
        <taxon>Malacalcyonacea</taxon>
        <taxon>Plexauridae</taxon>
        <taxon>Paramuricea</taxon>
    </lineage>
</organism>
<dbReference type="PANTHER" id="PTHR13107:SF0">
    <property type="entry name" value="N6-ADENOSINE-METHYLTRANSFERASE NON-CATALYTIC SUBUNIT"/>
    <property type="match status" value="1"/>
</dbReference>
<proteinExistence type="predicted"/>
<gene>
    <name evidence="2" type="ORF">PACLA_8A012687</name>
</gene>
<feature type="non-terminal residue" evidence="2">
    <location>
        <position position="1"/>
    </location>
</feature>
<dbReference type="EMBL" id="CACRXK020038473">
    <property type="protein sequence ID" value="CAB4045266.1"/>
    <property type="molecule type" value="Genomic_DNA"/>
</dbReference>
<dbReference type="InterPro" id="IPR045123">
    <property type="entry name" value="METTL14-like"/>
</dbReference>
<name>A0A6S7KHC1_PARCT</name>
<feature type="compositionally biased region" description="Gly residues" evidence="1">
    <location>
        <begin position="73"/>
        <end position="88"/>
    </location>
</feature>
<dbReference type="PANTHER" id="PTHR13107">
    <property type="entry name" value="N6-ADENOSINE-METHYLTRANSFERASE NON-CATALYTIC SUBUNIT"/>
    <property type="match status" value="1"/>
</dbReference>
<reference evidence="2" key="1">
    <citation type="submission" date="2020-04" db="EMBL/GenBank/DDBJ databases">
        <authorList>
            <person name="Alioto T."/>
            <person name="Alioto T."/>
            <person name="Gomez Garrido J."/>
        </authorList>
    </citation>
    <scope>NUCLEOTIDE SEQUENCE</scope>
    <source>
        <strain evidence="2">A484AB</strain>
    </source>
</reference>
<keyword evidence="3" id="KW-1185">Reference proteome</keyword>
<dbReference type="GO" id="GO:0005634">
    <property type="term" value="C:nucleus"/>
    <property type="evidence" value="ECO:0007669"/>
    <property type="project" value="TreeGrafter"/>
</dbReference>
<dbReference type="GO" id="GO:0003729">
    <property type="term" value="F:mRNA binding"/>
    <property type="evidence" value="ECO:0007669"/>
    <property type="project" value="TreeGrafter"/>
</dbReference>
<evidence type="ECO:0000256" key="1">
    <source>
        <dbReference type="SAM" id="MobiDB-lite"/>
    </source>
</evidence>
<evidence type="ECO:0000313" key="3">
    <source>
        <dbReference type="Proteomes" id="UP001152795"/>
    </source>
</evidence>
<dbReference type="GO" id="GO:0036396">
    <property type="term" value="C:RNA N6-methyladenosine methyltransferase complex"/>
    <property type="evidence" value="ECO:0007669"/>
    <property type="project" value="TreeGrafter"/>
</dbReference>
<evidence type="ECO:0000313" key="2">
    <source>
        <dbReference type="EMBL" id="CAB4045266.1"/>
    </source>
</evidence>
<protein>
    <submittedName>
        <fullName evidence="2">N6-adenosine-methyltransferase subunit METTL14-like</fullName>
    </submittedName>
</protein>
<feature type="region of interest" description="Disordered" evidence="1">
    <location>
        <begin position="32"/>
        <end position="108"/>
    </location>
</feature>
<dbReference type="AlphaFoldDB" id="A0A6S7KHC1"/>